<comment type="subcellular location">
    <subcellularLocation>
        <location evidence="1">Cell outer membrane</location>
    </subcellularLocation>
</comment>
<feature type="domain" description="OmpA-like" evidence="6">
    <location>
        <begin position="509"/>
        <end position="626"/>
    </location>
</feature>
<keyword evidence="8" id="KW-1185">Reference proteome</keyword>
<dbReference type="PROSITE" id="PS51123">
    <property type="entry name" value="OMPA_2"/>
    <property type="match status" value="1"/>
</dbReference>
<evidence type="ECO:0000256" key="1">
    <source>
        <dbReference type="ARBA" id="ARBA00004442"/>
    </source>
</evidence>
<dbReference type="InterPro" id="IPR050330">
    <property type="entry name" value="Bact_OuterMem_StrucFunc"/>
</dbReference>
<evidence type="ECO:0000259" key="6">
    <source>
        <dbReference type="PROSITE" id="PS51123"/>
    </source>
</evidence>
<dbReference type="SUPFAM" id="SSF103088">
    <property type="entry name" value="OmpA-like"/>
    <property type="match status" value="1"/>
</dbReference>
<dbReference type="GO" id="GO:0009279">
    <property type="term" value="C:cell outer membrane"/>
    <property type="evidence" value="ECO:0007669"/>
    <property type="project" value="UniProtKB-SubCell"/>
</dbReference>
<gene>
    <name evidence="7" type="ORF">GCM10011312_19130</name>
</gene>
<dbReference type="InterPro" id="IPR011990">
    <property type="entry name" value="TPR-like_helical_dom_sf"/>
</dbReference>
<dbReference type="PRINTS" id="PR01021">
    <property type="entry name" value="OMPADOMAIN"/>
</dbReference>
<dbReference type="EMBL" id="BMGK01000007">
    <property type="protein sequence ID" value="GGD95634.1"/>
    <property type="molecule type" value="Genomic_DNA"/>
</dbReference>
<dbReference type="InterPro" id="IPR006665">
    <property type="entry name" value="OmpA-like"/>
</dbReference>
<dbReference type="RefSeq" id="WP_188441930.1">
    <property type="nucleotide sequence ID" value="NZ_BMGK01000007.1"/>
</dbReference>
<dbReference type="Gene3D" id="2.60.40.1120">
    <property type="entry name" value="Carboxypeptidase-like, regulatory domain"/>
    <property type="match status" value="1"/>
</dbReference>
<dbReference type="InterPro" id="IPR036737">
    <property type="entry name" value="OmpA-like_sf"/>
</dbReference>
<feature type="signal peptide" evidence="5">
    <location>
        <begin position="1"/>
        <end position="20"/>
    </location>
</feature>
<dbReference type="SUPFAM" id="SSF48452">
    <property type="entry name" value="TPR-like"/>
    <property type="match status" value="1"/>
</dbReference>
<dbReference type="InterPro" id="IPR011659">
    <property type="entry name" value="WD40"/>
</dbReference>
<dbReference type="Gene3D" id="1.25.40.10">
    <property type="entry name" value="Tetratricopeptide repeat domain"/>
    <property type="match status" value="1"/>
</dbReference>
<reference evidence="7" key="1">
    <citation type="journal article" date="2014" name="Int. J. Syst. Evol. Microbiol.">
        <title>Complete genome sequence of Corynebacterium casei LMG S-19264T (=DSM 44701T), isolated from a smear-ripened cheese.</title>
        <authorList>
            <consortium name="US DOE Joint Genome Institute (JGI-PGF)"/>
            <person name="Walter F."/>
            <person name="Albersmeier A."/>
            <person name="Kalinowski J."/>
            <person name="Ruckert C."/>
        </authorList>
    </citation>
    <scope>NUCLEOTIDE SEQUENCE</scope>
    <source>
        <strain evidence="7">CGMCC 1.12924</strain>
    </source>
</reference>
<name>A0A8J2VBH0_9FLAO</name>
<evidence type="ECO:0000313" key="7">
    <source>
        <dbReference type="EMBL" id="GGD95634.1"/>
    </source>
</evidence>
<evidence type="ECO:0000256" key="4">
    <source>
        <dbReference type="PROSITE-ProRule" id="PRU00473"/>
    </source>
</evidence>
<dbReference type="Gene3D" id="2.120.10.30">
    <property type="entry name" value="TolB, C-terminal domain"/>
    <property type="match status" value="1"/>
</dbReference>
<dbReference type="InterPro" id="IPR008969">
    <property type="entry name" value="CarboxyPept-like_regulatory"/>
</dbReference>
<evidence type="ECO:0000256" key="3">
    <source>
        <dbReference type="ARBA" id="ARBA00023237"/>
    </source>
</evidence>
<dbReference type="Pfam" id="PF13620">
    <property type="entry name" value="CarboxypepD_reg"/>
    <property type="match status" value="1"/>
</dbReference>
<dbReference type="InterPro" id="IPR006664">
    <property type="entry name" value="OMP_bac"/>
</dbReference>
<evidence type="ECO:0000313" key="8">
    <source>
        <dbReference type="Proteomes" id="UP000652231"/>
    </source>
</evidence>
<keyword evidence="3" id="KW-0998">Cell outer membrane</keyword>
<protein>
    <submittedName>
        <fullName evidence="7">Cell envelope biogenesis protein OmpA</fullName>
    </submittedName>
</protein>
<dbReference type="Gene3D" id="3.30.1330.60">
    <property type="entry name" value="OmpA-like domain"/>
    <property type="match status" value="1"/>
</dbReference>
<dbReference type="Pfam" id="PF00691">
    <property type="entry name" value="OmpA"/>
    <property type="match status" value="1"/>
</dbReference>
<accession>A0A8J2VBH0</accession>
<dbReference type="SUPFAM" id="SSF49464">
    <property type="entry name" value="Carboxypeptidase regulatory domain-like"/>
    <property type="match status" value="1"/>
</dbReference>
<keyword evidence="2 4" id="KW-0472">Membrane</keyword>
<dbReference type="Pfam" id="PF07676">
    <property type="entry name" value="PD40"/>
    <property type="match status" value="3"/>
</dbReference>
<reference evidence="7" key="2">
    <citation type="submission" date="2020-09" db="EMBL/GenBank/DDBJ databases">
        <authorList>
            <person name="Sun Q."/>
            <person name="Zhou Y."/>
        </authorList>
    </citation>
    <scope>NUCLEOTIDE SEQUENCE</scope>
    <source>
        <strain evidence="7">CGMCC 1.12924</strain>
    </source>
</reference>
<dbReference type="Proteomes" id="UP000652231">
    <property type="component" value="Unassembled WGS sequence"/>
</dbReference>
<dbReference type="SUPFAM" id="SSF82171">
    <property type="entry name" value="DPP6 N-terminal domain-like"/>
    <property type="match status" value="1"/>
</dbReference>
<proteinExistence type="predicted"/>
<dbReference type="CDD" id="cd07185">
    <property type="entry name" value="OmpA_C-like"/>
    <property type="match status" value="1"/>
</dbReference>
<organism evidence="7 8">
    <name type="scientific">Planktosalinus lacus</name>
    <dbReference type="NCBI Taxonomy" id="1526573"/>
    <lineage>
        <taxon>Bacteria</taxon>
        <taxon>Pseudomonadati</taxon>
        <taxon>Bacteroidota</taxon>
        <taxon>Flavobacteriia</taxon>
        <taxon>Flavobacteriales</taxon>
        <taxon>Flavobacteriaceae</taxon>
        <taxon>Planktosalinus</taxon>
    </lineage>
</organism>
<dbReference type="PANTHER" id="PTHR30329">
    <property type="entry name" value="STATOR ELEMENT OF FLAGELLAR MOTOR COMPLEX"/>
    <property type="match status" value="1"/>
</dbReference>
<sequence>MKKLYTIVFLLVASTTLTFAQNKDTKTADKHFDRFEYVKAAEEYQKLIKKGKADDYVYTRLADSYFLINDTKKAEPFYKRVSTRKNVSSETIYNYAQTLKANGKFSESNAMMDKFAQMSPNDSRAIEYKKNPNYIPQILEGKPRYQTKSVVGLNSSNSDFGVHKAGDKIYFSSARNTERKTYGRTQEPFLDIYEATIANGTASNIQAVKGDVNTKYHEGIAAITPDGKRMYFDRNDYYNGKYRKNDEGISQLNIYYAELIDGQWRDVQPVPFNNTEYSVGHPVLSPNGNTLYFVSDMPGGQGDSDIYKVSINAEGAFGQPENLGSKINTEGKEVFPFIAEDGTLYFSSDGHLGIGGLDVFSSANGGSGEVKNLGTPINSTSDDFAFSIDDATQEGFVSSNRDGSSEGGSDNIYMVSEICVSTINAIVKDAETNNPISGATVALYDANQNRLTSKMTGTDGRTSFEVECDQNITVQASANGFESNATKVSTSEETVSAEILLRSIDDIIVDDTVVLEPILFDFDKHNIKPQAALELDNLVQLMKKFPEMVIKVESHTDIQGRPEYNMELSNRRAQATVQYVISKGIDAARISGEGFGESKPAIECGANCTDEEHQKNRRSEFIIVKR</sequence>
<keyword evidence="5" id="KW-0732">Signal</keyword>
<evidence type="ECO:0000256" key="2">
    <source>
        <dbReference type="ARBA" id="ARBA00023136"/>
    </source>
</evidence>
<dbReference type="InterPro" id="IPR011042">
    <property type="entry name" value="6-blade_b-propeller_TolB-like"/>
</dbReference>
<comment type="caution">
    <text evidence="7">The sequence shown here is derived from an EMBL/GenBank/DDBJ whole genome shotgun (WGS) entry which is preliminary data.</text>
</comment>
<evidence type="ECO:0000256" key="5">
    <source>
        <dbReference type="SAM" id="SignalP"/>
    </source>
</evidence>
<feature type="chain" id="PRO_5035227563" evidence="5">
    <location>
        <begin position="21"/>
        <end position="626"/>
    </location>
</feature>
<dbReference type="AlphaFoldDB" id="A0A8J2VBH0"/>
<dbReference type="PANTHER" id="PTHR30329:SF21">
    <property type="entry name" value="LIPOPROTEIN YIAD-RELATED"/>
    <property type="match status" value="1"/>
</dbReference>